<evidence type="ECO:0000313" key="7">
    <source>
        <dbReference type="Proteomes" id="UP000636709"/>
    </source>
</evidence>
<keyword evidence="3 5" id="KW-1133">Transmembrane helix</keyword>
<evidence type="ECO:0000256" key="1">
    <source>
        <dbReference type="ARBA" id="ARBA00004141"/>
    </source>
</evidence>
<feature type="transmembrane region" description="Helical" evidence="5">
    <location>
        <begin position="228"/>
        <end position="249"/>
    </location>
</feature>
<comment type="caution">
    <text evidence="6">The sequence shown here is derived from an EMBL/GenBank/DDBJ whole genome shotgun (WGS) entry which is preliminary data.</text>
</comment>
<protein>
    <submittedName>
        <fullName evidence="6">Uncharacterized protein</fullName>
    </submittedName>
</protein>
<accession>A0A835E1W1</accession>
<dbReference type="Pfam" id="PF01027">
    <property type="entry name" value="Bax1-I"/>
    <property type="match status" value="1"/>
</dbReference>
<comment type="subcellular location">
    <subcellularLocation>
        <location evidence="1">Membrane</location>
        <topology evidence="1">Multi-pass membrane protein</topology>
    </subcellularLocation>
</comment>
<dbReference type="EMBL" id="JACEFO010002462">
    <property type="protein sequence ID" value="KAF8659296.1"/>
    <property type="molecule type" value="Genomic_DNA"/>
</dbReference>
<keyword evidence="7" id="KW-1185">Reference proteome</keyword>
<feature type="transmembrane region" description="Helical" evidence="5">
    <location>
        <begin position="36"/>
        <end position="59"/>
    </location>
</feature>
<dbReference type="AlphaFoldDB" id="A0A835E1W1"/>
<evidence type="ECO:0000256" key="5">
    <source>
        <dbReference type="RuleBase" id="RU004379"/>
    </source>
</evidence>
<gene>
    <name evidence="6" type="ORF">HU200_058497</name>
</gene>
<dbReference type="PANTHER" id="PTHR23291">
    <property type="entry name" value="BAX INHIBITOR-RELATED"/>
    <property type="match status" value="1"/>
</dbReference>
<dbReference type="PANTHER" id="PTHR23291:SF108">
    <property type="entry name" value="OS03G0795800 PROTEIN"/>
    <property type="match status" value="1"/>
</dbReference>
<reference evidence="6" key="1">
    <citation type="submission" date="2020-07" db="EMBL/GenBank/DDBJ databases">
        <title>Genome sequence and genetic diversity analysis of an under-domesticated orphan crop, white fonio (Digitaria exilis).</title>
        <authorList>
            <person name="Bennetzen J.L."/>
            <person name="Chen S."/>
            <person name="Ma X."/>
            <person name="Wang X."/>
            <person name="Yssel A.E.J."/>
            <person name="Chaluvadi S.R."/>
            <person name="Johnson M."/>
            <person name="Gangashetty P."/>
            <person name="Hamidou F."/>
            <person name="Sanogo M.D."/>
            <person name="Zwaenepoel A."/>
            <person name="Wallace J."/>
            <person name="Van De Peer Y."/>
            <person name="Van Deynze A."/>
        </authorList>
    </citation>
    <scope>NUCLEOTIDE SEQUENCE</scope>
    <source>
        <tissue evidence="6">Leaves</tissue>
    </source>
</reference>
<dbReference type="GO" id="GO:0016020">
    <property type="term" value="C:membrane"/>
    <property type="evidence" value="ECO:0007669"/>
    <property type="project" value="UniProtKB-SubCell"/>
</dbReference>
<comment type="similarity">
    <text evidence="5">Belongs to the BI1 family.</text>
</comment>
<organism evidence="6 7">
    <name type="scientific">Digitaria exilis</name>
    <dbReference type="NCBI Taxonomy" id="1010633"/>
    <lineage>
        <taxon>Eukaryota</taxon>
        <taxon>Viridiplantae</taxon>
        <taxon>Streptophyta</taxon>
        <taxon>Embryophyta</taxon>
        <taxon>Tracheophyta</taxon>
        <taxon>Spermatophyta</taxon>
        <taxon>Magnoliopsida</taxon>
        <taxon>Liliopsida</taxon>
        <taxon>Poales</taxon>
        <taxon>Poaceae</taxon>
        <taxon>PACMAD clade</taxon>
        <taxon>Panicoideae</taxon>
        <taxon>Panicodae</taxon>
        <taxon>Paniceae</taxon>
        <taxon>Anthephorinae</taxon>
        <taxon>Digitaria</taxon>
    </lineage>
</organism>
<feature type="transmembrane region" description="Helical" evidence="5">
    <location>
        <begin position="97"/>
        <end position="124"/>
    </location>
</feature>
<name>A0A835E1W1_9POAL</name>
<feature type="transmembrane region" description="Helical" evidence="5">
    <location>
        <begin position="196"/>
        <end position="213"/>
    </location>
</feature>
<feature type="transmembrane region" description="Helical" evidence="5">
    <location>
        <begin position="71"/>
        <end position="91"/>
    </location>
</feature>
<sequence>MWGYQKAPDLEAGGSELLYPGMTESPDLRWAFVRKIYVILAVQLAMTAVISGFVVKVPAISEFFVSSNTGIALYIFLIILPFIVLCPLHYYHQKHPVNLLLLGLFTVAISFAVGMTCAFTSGVSLSVMCTMTFGKVILEAAILTAVVVISLTAYTFWAAKRGHDFNFLGPFLFAALMVLMVFSLIQIFFPLGKISVMIYGGLASLIFCGYIIYDTDNIIKRYTYDEYIWAAVSLYLDVINLFLSLLQILRAADS</sequence>
<keyword evidence="4 5" id="KW-0472">Membrane</keyword>
<proteinExistence type="inferred from homology"/>
<evidence type="ECO:0000256" key="4">
    <source>
        <dbReference type="ARBA" id="ARBA00023136"/>
    </source>
</evidence>
<evidence type="ECO:0000313" key="6">
    <source>
        <dbReference type="EMBL" id="KAF8659296.1"/>
    </source>
</evidence>
<dbReference type="InterPro" id="IPR006214">
    <property type="entry name" value="Bax_inhibitor_1-related"/>
</dbReference>
<feature type="transmembrane region" description="Helical" evidence="5">
    <location>
        <begin position="171"/>
        <end position="189"/>
    </location>
</feature>
<dbReference type="OrthoDB" id="7933078at2759"/>
<evidence type="ECO:0000256" key="2">
    <source>
        <dbReference type="ARBA" id="ARBA00022692"/>
    </source>
</evidence>
<evidence type="ECO:0000256" key="3">
    <source>
        <dbReference type="ARBA" id="ARBA00022989"/>
    </source>
</evidence>
<dbReference type="Proteomes" id="UP000636709">
    <property type="component" value="Unassembled WGS sequence"/>
</dbReference>
<feature type="transmembrane region" description="Helical" evidence="5">
    <location>
        <begin position="136"/>
        <end position="159"/>
    </location>
</feature>
<keyword evidence="2 5" id="KW-0812">Transmembrane</keyword>